<proteinExistence type="predicted"/>
<gene>
    <name evidence="3" type="ORF">CERZMDRAFT_99320</name>
</gene>
<feature type="compositionally biased region" description="Polar residues" evidence="1">
    <location>
        <begin position="1"/>
        <end position="14"/>
    </location>
</feature>
<feature type="region of interest" description="Disordered" evidence="1">
    <location>
        <begin position="347"/>
        <end position="452"/>
    </location>
</feature>
<evidence type="ECO:0000256" key="1">
    <source>
        <dbReference type="SAM" id="MobiDB-lite"/>
    </source>
</evidence>
<dbReference type="Pfam" id="PF00076">
    <property type="entry name" value="RRM_1"/>
    <property type="match status" value="1"/>
</dbReference>
<accession>A0A6A6FBB3</accession>
<feature type="compositionally biased region" description="Low complexity" evidence="1">
    <location>
        <begin position="74"/>
        <end position="87"/>
    </location>
</feature>
<dbReference type="GO" id="GO:0003723">
    <property type="term" value="F:RNA binding"/>
    <property type="evidence" value="ECO:0007669"/>
    <property type="project" value="InterPro"/>
</dbReference>
<feature type="compositionally biased region" description="Polar residues" evidence="1">
    <location>
        <begin position="366"/>
        <end position="390"/>
    </location>
</feature>
<dbReference type="SUPFAM" id="SSF54928">
    <property type="entry name" value="RNA-binding domain, RBD"/>
    <property type="match status" value="1"/>
</dbReference>
<dbReference type="Proteomes" id="UP000799539">
    <property type="component" value="Unassembled WGS sequence"/>
</dbReference>
<feature type="compositionally biased region" description="Low complexity" evidence="1">
    <location>
        <begin position="308"/>
        <end position="320"/>
    </location>
</feature>
<dbReference type="Gene3D" id="3.30.70.330">
    <property type="match status" value="1"/>
</dbReference>
<sequence length="688" mass="75073">MANSQAVSFDQLLQDSRKKRKAEQLAQEIFGQRNRSQTPQGPRSKPAPGASLASRVGIAKPRTSSLPRTNSASAPRANRPQQPNRPALNDDNRARSTTYEQRAPQVISDSVNDVKRNEYAGNEAPPAVVNGSTNISFRGAATSQNVVVAQNFAPGTTAADIESVMTDVGGTVVNCKLTAESPNVVAEMTFEDKSGAEAVINTFNGKKADGRTLNVFLKATGPKLPFTVDVEPAVEEPMEIDENAQAREAEDRRREERRGPAERPPPRDDYPTGPRNDRGYQDEYYSRGQRRAEPAYQDGRYGFGSGGSDSPTASTSSTGTSYRQHCNFAADSSGANSQVLAGMRRRNPFSTDQRSPYAMSYDDVPVSSQDSPTAMRQPALNSRPGNQLASQVPAARPSLPSRPDALARPLLPARPLPAVRPIPDASPSPEALSVPESSPLSEAPPLLEASPMPAALSTPPAFGAAATRAFAIPELVDGIFRYYEAGDIQAHNHVATLPVMLKMQLINKAMRKVTLRSPYFSRLIFLTEQPGVMRPWFIQAWNSPVNPIVTHAPSKLRNCIFPLVQSGWGMASLHFWLRLKYEMHLENGETSSAQHYRGISESPARHEHGTWQWMRLHYLANLDVVVTVRVICRKSGGQSELGSHEIPLAGDATLGTVVDRSKDLVTWIEGVALEGHDLENIGEEWIAY</sequence>
<dbReference type="InterPro" id="IPR012677">
    <property type="entry name" value="Nucleotide-bd_a/b_plait_sf"/>
</dbReference>
<dbReference type="OrthoDB" id="5374349at2759"/>
<keyword evidence="4" id="KW-1185">Reference proteome</keyword>
<name>A0A6A6FBB3_9PEZI</name>
<evidence type="ECO:0000313" key="4">
    <source>
        <dbReference type="Proteomes" id="UP000799539"/>
    </source>
</evidence>
<feature type="compositionally biased region" description="Basic and acidic residues" evidence="1">
    <location>
        <begin position="244"/>
        <end position="293"/>
    </location>
</feature>
<dbReference type="CDD" id="cd00590">
    <property type="entry name" value="RRM_SF"/>
    <property type="match status" value="1"/>
</dbReference>
<dbReference type="InterPro" id="IPR035979">
    <property type="entry name" value="RBD_domain_sf"/>
</dbReference>
<feature type="compositionally biased region" description="Low complexity" evidence="1">
    <location>
        <begin position="399"/>
        <end position="411"/>
    </location>
</feature>
<feature type="domain" description="RRM" evidence="2">
    <location>
        <begin position="150"/>
        <end position="213"/>
    </location>
</feature>
<dbReference type="AlphaFoldDB" id="A0A6A6FBB3"/>
<feature type="compositionally biased region" description="Pro residues" evidence="1">
    <location>
        <begin position="412"/>
        <end position="426"/>
    </location>
</feature>
<dbReference type="EMBL" id="ML992680">
    <property type="protein sequence ID" value="KAF2210711.1"/>
    <property type="molecule type" value="Genomic_DNA"/>
</dbReference>
<protein>
    <recommendedName>
        <fullName evidence="2">RRM domain-containing protein</fullName>
    </recommendedName>
</protein>
<feature type="compositionally biased region" description="Polar residues" evidence="1">
    <location>
        <begin position="62"/>
        <end position="73"/>
    </location>
</feature>
<evidence type="ECO:0000259" key="2">
    <source>
        <dbReference type="Pfam" id="PF00076"/>
    </source>
</evidence>
<feature type="region of interest" description="Disordered" evidence="1">
    <location>
        <begin position="232"/>
        <end position="320"/>
    </location>
</feature>
<dbReference type="InterPro" id="IPR000504">
    <property type="entry name" value="RRM_dom"/>
</dbReference>
<reference evidence="3" key="1">
    <citation type="journal article" date="2020" name="Stud. Mycol.">
        <title>101 Dothideomycetes genomes: a test case for predicting lifestyles and emergence of pathogens.</title>
        <authorList>
            <person name="Haridas S."/>
            <person name="Albert R."/>
            <person name="Binder M."/>
            <person name="Bloem J."/>
            <person name="Labutti K."/>
            <person name="Salamov A."/>
            <person name="Andreopoulos B."/>
            <person name="Baker S."/>
            <person name="Barry K."/>
            <person name="Bills G."/>
            <person name="Bluhm B."/>
            <person name="Cannon C."/>
            <person name="Castanera R."/>
            <person name="Culley D."/>
            <person name="Daum C."/>
            <person name="Ezra D."/>
            <person name="Gonzalez J."/>
            <person name="Henrissat B."/>
            <person name="Kuo A."/>
            <person name="Liang C."/>
            <person name="Lipzen A."/>
            <person name="Lutzoni F."/>
            <person name="Magnuson J."/>
            <person name="Mondo S."/>
            <person name="Nolan M."/>
            <person name="Ohm R."/>
            <person name="Pangilinan J."/>
            <person name="Park H.-J."/>
            <person name="Ramirez L."/>
            <person name="Alfaro M."/>
            <person name="Sun H."/>
            <person name="Tritt A."/>
            <person name="Yoshinaga Y."/>
            <person name="Zwiers L.-H."/>
            <person name="Turgeon B."/>
            <person name="Goodwin S."/>
            <person name="Spatafora J."/>
            <person name="Crous P."/>
            <person name="Grigoriev I."/>
        </authorList>
    </citation>
    <scope>NUCLEOTIDE SEQUENCE</scope>
    <source>
        <strain evidence="3">SCOH1-5</strain>
    </source>
</reference>
<organism evidence="3 4">
    <name type="scientific">Cercospora zeae-maydis SCOH1-5</name>
    <dbReference type="NCBI Taxonomy" id="717836"/>
    <lineage>
        <taxon>Eukaryota</taxon>
        <taxon>Fungi</taxon>
        <taxon>Dikarya</taxon>
        <taxon>Ascomycota</taxon>
        <taxon>Pezizomycotina</taxon>
        <taxon>Dothideomycetes</taxon>
        <taxon>Dothideomycetidae</taxon>
        <taxon>Mycosphaerellales</taxon>
        <taxon>Mycosphaerellaceae</taxon>
        <taxon>Cercospora</taxon>
    </lineage>
</organism>
<evidence type="ECO:0000313" key="3">
    <source>
        <dbReference type="EMBL" id="KAF2210711.1"/>
    </source>
</evidence>
<feature type="compositionally biased region" description="Low complexity" evidence="1">
    <location>
        <begin position="427"/>
        <end position="451"/>
    </location>
</feature>
<feature type="compositionally biased region" description="Acidic residues" evidence="1">
    <location>
        <begin position="232"/>
        <end position="242"/>
    </location>
</feature>
<feature type="region of interest" description="Disordered" evidence="1">
    <location>
        <begin position="1"/>
        <end position="112"/>
    </location>
</feature>